<name>A0A0B7AR16_9EUPU</name>
<gene>
    <name evidence="1" type="primary">ORF134800</name>
</gene>
<proteinExistence type="predicted"/>
<sequence>MKRLLSEMKIIAPRTAFGSSLKSEATIMTTKNMRIQLKMPLRVVLAFMLLATIDLGGDTHDGIHLRKELARFRIP</sequence>
<reference evidence="1" key="1">
    <citation type="submission" date="2014-12" db="EMBL/GenBank/DDBJ databases">
        <title>Insight into the proteome of Arion vulgaris.</title>
        <authorList>
            <person name="Aradska J."/>
            <person name="Bulat T."/>
            <person name="Smidak R."/>
            <person name="Sarate P."/>
            <person name="Gangsoo J."/>
            <person name="Sialana F."/>
            <person name="Bilban M."/>
            <person name="Lubec G."/>
        </authorList>
    </citation>
    <scope>NUCLEOTIDE SEQUENCE</scope>
    <source>
        <tissue evidence="1">Skin</tissue>
    </source>
</reference>
<protein>
    <submittedName>
        <fullName evidence="1">Uncharacterized protein</fullName>
    </submittedName>
</protein>
<evidence type="ECO:0000313" key="1">
    <source>
        <dbReference type="EMBL" id="CEK83027.1"/>
    </source>
</evidence>
<organism evidence="1">
    <name type="scientific">Arion vulgaris</name>
    <dbReference type="NCBI Taxonomy" id="1028688"/>
    <lineage>
        <taxon>Eukaryota</taxon>
        <taxon>Metazoa</taxon>
        <taxon>Spiralia</taxon>
        <taxon>Lophotrochozoa</taxon>
        <taxon>Mollusca</taxon>
        <taxon>Gastropoda</taxon>
        <taxon>Heterobranchia</taxon>
        <taxon>Euthyneura</taxon>
        <taxon>Panpulmonata</taxon>
        <taxon>Eupulmonata</taxon>
        <taxon>Stylommatophora</taxon>
        <taxon>Helicina</taxon>
        <taxon>Arionoidea</taxon>
        <taxon>Arionidae</taxon>
        <taxon>Arion</taxon>
    </lineage>
</organism>
<dbReference type="AlphaFoldDB" id="A0A0B7AR16"/>
<dbReference type="EMBL" id="HACG01036162">
    <property type="protein sequence ID" value="CEK83027.1"/>
    <property type="molecule type" value="Transcribed_RNA"/>
</dbReference>
<accession>A0A0B7AR16</accession>